<dbReference type="InterPro" id="IPR001452">
    <property type="entry name" value="SH3_domain"/>
</dbReference>
<dbReference type="SUPFAM" id="SSF89009">
    <property type="entry name" value="GAT-like domain"/>
    <property type="match status" value="1"/>
</dbReference>
<dbReference type="InterPro" id="IPR035657">
    <property type="entry name" value="STAM1_SH3"/>
</dbReference>
<evidence type="ECO:0000256" key="6">
    <source>
        <dbReference type="ARBA" id="ARBA00022927"/>
    </source>
</evidence>
<evidence type="ECO:0000256" key="5">
    <source>
        <dbReference type="ARBA" id="ARBA00022753"/>
    </source>
</evidence>
<dbReference type="OrthoDB" id="10068368at2759"/>
<dbReference type="FunFam" id="2.30.30.40:FF:000072">
    <property type="entry name" value="Unconventional Myosin IB"/>
    <property type="match status" value="1"/>
</dbReference>
<dbReference type="CDD" id="cd11964">
    <property type="entry name" value="SH3_STAM1"/>
    <property type="match status" value="1"/>
</dbReference>
<feature type="compositionally biased region" description="Low complexity" evidence="7">
    <location>
        <begin position="188"/>
        <end position="200"/>
    </location>
</feature>
<dbReference type="PRINTS" id="PR00452">
    <property type="entry name" value="SH3DOMAIN"/>
</dbReference>
<comment type="caution">
    <text evidence="8">The sequence shown here is derived from an EMBL/GenBank/DDBJ whole genome shotgun (WGS) entry which is preliminary data.</text>
</comment>
<dbReference type="CDD" id="cd03568">
    <property type="entry name" value="VHS_STAM"/>
    <property type="match status" value="1"/>
</dbReference>
<dbReference type="InterPro" id="IPR036028">
    <property type="entry name" value="SH3-like_dom_sf"/>
</dbReference>
<organism evidence="8 9">
    <name type="scientific">Paramuricea clavata</name>
    <name type="common">Red gorgonian</name>
    <name type="synonym">Violescent sea-whip</name>
    <dbReference type="NCBI Taxonomy" id="317549"/>
    <lineage>
        <taxon>Eukaryota</taxon>
        <taxon>Metazoa</taxon>
        <taxon>Cnidaria</taxon>
        <taxon>Anthozoa</taxon>
        <taxon>Octocorallia</taxon>
        <taxon>Malacalcyonacea</taxon>
        <taxon>Plexauridae</taxon>
        <taxon>Paramuricea</taxon>
    </lineage>
</organism>
<dbReference type="PROSITE" id="PS50330">
    <property type="entry name" value="UIM"/>
    <property type="match status" value="1"/>
</dbReference>
<keyword evidence="9" id="KW-1185">Reference proteome</keyword>
<evidence type="ECO:0000256" key="4">
    <source>
        <dbReference type="ARBA" id="ARBA00022448"/>
    </source>
</evidence>
<dbReference type="InterPro" id="IPR008942">
    <property type="entry name" value="ENTH_VHS"/>
</dbReference>
<dbReference type="SMART" id="SM00288">
    <property type="entry name" value="VHS"/>
    <property type="match status" value="1"/>
</dbReference>
<dbReference type="EMBL" id="CACRXK020007265">
    <property type="protein sequence ID" value="CAB4011787.1"/>
    <property type="molecule type" value="Genomic_DNA"/>
</dbReference>
<dbReference type="PROSITE" id="PS50179">
    <property type="entry name" value="VHS"/>
    <property type="match status" value="1"/>
</dbReference>
<dbReference type="Gene3D" id="1.20.5.1940">
    <property type="match status" value="1"/>
</dbReference>
<keyword evidence="3" id="KW-0728">SH3 domain</keyword>
<protein>
    <submittedName>
        <fullName evidence="8">Signal transducing adapter molecule 1</fullName>
    </submittedName>
</protein>
<dbReference type="InterPro" id="IPR050670">
    <property type="entry name" value="STAM"/>
</dbReference>
<evidence type="ECO:0000313" key="8">
    <source>
        <dbReference type="EMBL" id="CAB4011787.1"/>
    </source>
</evidence>
<evidence type="ECO:0000256" key="3">
    <source>
        <dbReference type="ARBA" id="ARBA00022443"/>
    </source>
</evidence>
<keyword evidence="5" id="KW-0967">Endosome</keyword>
<evidence type="ECO:0000256" key="2">
    <source>
        <dbReference type="ARBA" id="ARBA00009666"/>
    </source>
</evidence>
<dbReference type="InterPro" id="IPR002014">
    <property type="entry name" value="VHS_dom"/>
</dbReference>
<dbReference type="GO" id="GO:0033565">
    <property type="term" value="C:ESCRT-0 complex"/>
    <property type="evidence" value="ECO:0007669"/>
    <property type="project" value="UniProtKB-ARBA"/>
</dbReference>
<dbReference type="Gene3D" id="6.10.140.100">
    <property type="match status" value="1"/>
</dbReference>
<dbReference type="Pfam" id="PF00790">
    <property type="entry name" value="VHS"/>
    <property type="match status" value="1"/>
</dbReference>
<dbReference type="PROSITE" id="PS50002">
    <property type="entry name" value="SH3"/>
    <property type="match status" value="1"/>
</dbReference>
<comment type="subcellular location">
    <subcellularLocation>
        <location evidence="1">Endosome</location>
    </subcellularLocation>
</comment>
<dbReference type="Pfam" id="PF00018">
    <property type="entry name" value="SH3_1"/>
    <property type="match status" value="1"/>
</dbReference>
<dbReference type="SMART" id="SM00726">
    <property type="entry name" value="UIM"/>
    <property type="match status" value="1"/>
</dbReference>
<dbReference type="AlphaFoldDB" id="A0A6S7I434"/>
<reference evidence="8" key="1">
    <citation type="submission" date="2020-04" db="EMBL/GenBank/DDBJ databases">
        <authorList>
            <person name="Alioto T."/>
            <person name="Alioto T."/>
            <person name="Gomez Garrido J."/>
        </authorList>
    </citation>
    <scope>NUCLEOTIDE SEQUENCE</scope>
    <source>
        <strain evidence="8">A484AB</strain>
    </source>
</reference>
<dbReference type="FunFam" id="1.25.40.90:FF:000009">
    <property type="entry name" value="Putative signal transducing adapter molecule 1"/>
    <property type="match status" value="1"/>
</dbReference>
<name>A0A6S7I434_PARCT</name>
<dbReference type="GO" id="GO:0043328">
    <property type="term" value="P:protein transport to vacuole involved in ubiquitin-dependent protein catabolic process via the multivesicular body sorting pathway"/>
    <property type="evidence" value="ECO:0007669"/>
    <property type="project" value="TreeGrafter"/>
</dbReference>
<feature type="region of interest" description="Disordered" evidence="7">
    <location>
        <begin position="181"/>
        <end position="200"/>
    </location>
</feature>
<keyword evidence="6" id="KW-0653">Protein transport</keyword>
<sequence>MPFYSGFSPFDDIVERATSENNTSEDWSKIMNICDEVSRSSTGPKDALKSILKRLNHRIPQVSLQALTILDACVNNCGKPFHLEVCSRDFVGEVRNFIRKLHRTAALKFKGMIRDWAKTFKDDPQLSLIPTLYEELKREKEEFPETKSTNIGLSSTPAKKTTSSNEDDDLALAIQLSLSEAKSGQPKTTQSLYPSISSSQSTTSKSRKVRALYDFEAAEDNELTFKTGDIITVTDSSDANWWKGELDGRSGLFPANFVTSDLTPEPKPVKKKSKKKKKKVSFSEKNSVKEFEASKSVAEPLVISEQKIEQCLEMLKKANVEEEDDDEEGLNELEETCRKMAPLIADKIQNIQKRHDDLTDLNDSFLLAMSTHQKMSKEPVRQIYSTVGQIPQYTGYNVPVINNPTMQQSYGGYPTAQYVPGATIQHPGHAVVADGMGAGYSSPGFPSHPGYAAPINQGQYVPQLQQNIPYQASGPTPPEYNYPTAQVHGQYQPEYTAAYGW</sequence>
<dbReference type="Proteomes" id="UP001152795">
    <property type="component" value="Unassembled WGS sequence"/>
</dbReference>
<dbReference type="PANTHER" id="PTHR45929">
    <property type="entry name" value="JAK PATHWAY SIGNAL TRANSDUCTION ADAPTOR MOLECULE"/>
    <property type="match status" value="1"/>
</dbReference>
<comment type="similarity">
    <text evidence="2">Belongs to the STAM family.</text>
</comment>
<proteinExistence type="inferred from homology"/>
<feature type="compositionally biased region" description="Polar residues" evidence="7">
    <location>
        <begin position="146"/>
        <end position="164"/>
    </location>
</feature>
<dbReference type="GO" id="GO:0043130">
    <property type="term" value="F:ubiquitin binding"/>
    <property type="evidence" value="ECO:0007669"/>
    <property type="project" value="InterPro"/>
</dbReference>
<dbReference type="PANTHER" id="PTHR45929:SF3">
    <property type="entry name" value="JAK PATHWAY SIGNAL TRANSDUCTION ADAPTOR MOLECULE"/>
    <property type="match status" value="1"/>
</dbReference>
<dbReference type="GO" id="GO:0035091">
    <property type="term" value="F:phosphatidylinositol binding"/>
    <property type="evidence" value="ECO:0007669"/>
    <property type="project" value="InterPro"/>
</dbReference>
<evidence type="ECO:0000256" key="1">
    <source>
        <dbReference type="ARBA" id="ARBA00004177"/>
    </source>
</evidence>
<dbReference type="SUPFAM" id="SSF50044">
    <property type="entry name" value="SH3-domain"/>
    <property type="match status" value="1"/>
</dbReference>
<gene>
    <name evidence="8" type="ORF">PACLA_8A080358</name>
</gene>
<dbReference type="Gene3D" id="1.25.40.90">
    <property type="match status" value="1"/>
</dbReference>
<accession>A0A6S7I434</accession>
<dbReference type="PRINTS" id="PR00499">
    <property type="entry name" value="P67PHOX"/>
</dbReference>
<keyword evidence="4" id="KW-0813">Transport</keyword>
<evidence type="ECO:0000313" key="9">
    <source>
        <dbReference type="Proteomes" id="UP001152795"/>
    </source>
</evidence>
<dbReference type="Gene3D" id="2.30.30.40">
    <property type="entry name" value="SH3 Domains"/>
    <property type="match status" value="1"/>
</dbReference>
<dbReference type="SMART" id="SM00326">
    <property type="entry name" value="SH3"/>
    <property type="match status" value="1"/>
</dbReference>
<feature type="region of interest" description="Disordered" evidence="7">
    <location>
        <begin position="140"/>
        <end position="166"/>
    </location>
</feature>
<evidence type="ECO:0000256" key="7">
    <source>
        <dbReference type="SAM" id="MobiDB-lite"/>
    </source>
</evidence>
<dbReference type="InterPro" id="IPR003903">
    <property type="entry name" value="UIM_dom"/>
</dbReference>
<dbReference type="SUPFAM" id="SSF48464">
    <property type="entry name" value="ENTH/VHS domain"/>
    <property type="match status" value="1"/>
</dbReference>